<comment type="caution">
    <text evidence="1">The sequence shown here is derived from an EMBL/GenBank/DDBJ whole genome shotgun (WGS) entry which is preliminary data.</text>
</comment>
<accession>A0A918P7D0</accession>
<sequence length="109" mass="11693">MTQSFKDILETLPAIDDVEAVILLDAGGHPLRRLDNAPGTAGSVRVYHALVKRHGHIDRKAAKEGLALYAEHVADARAHPGKHPNIDCLIAIAEAGEPGLRARIVLRAV</sequence>
<organism evidence="1 2">
    <name type="scientific">Paludibacterium paludis</name>
    <dbReference type="NCBI Taxonomy" id="1225769"/>
    <lineage>
        <taxon>Bacteria</taxon>
        <taxon>Pseudomonadati</taxon>
        <taxon>Pseudomonadota</taxon>
        <taxon>Betaproteobacteria</taxon>
        <taxon>Neisseriales</taxon>
        <taxon>Chromobacteriaceae</taxon>
        <taxon>Paludibacterium</taxon>
    </lineage>
</organism>
<dbReference type="Pfam" id="PF10084">
    <property type="entry name" value="DUF2322"/>
    <property type="match status" value="1"/>
</dbReference>
<evidence type="ECO:0008006" key="3">
    <source>
        <dbReference type="Google" id="ProtNLM"/>
    </source>
</evidence>
<proteinExistence type="predicted"/>
<evidence type="ECO:0000313" key="1">
    <source>
        <dbReference type="EMBL" id="GGY27271.1"/>
    </source>
</evidence>
<dbReference type="PIRSF" id="PIRSF019302">
    <property type="entry name" value="UCP019302"/>
    <property type="match status" value="1"/>
</dbReference>
<reference evidence="1" key="1">
    <citation type="journal article" date="2014" name="Int. J. Syst. Evol. Microbiol.">
        <title>Complete genome sequence of Corynebacterium casei LMG S-19264T (=DSM 44701T), isolated from a smear-ripened cheese.</title>
        <authorList>
            <consortium name="US DOE Joint Genome Institute (JGI-PGF)"/>
            <person name="Walter F."/>
            <person name="Albersmeier A."/>
            <person name="Kalinowski J."/>
            <person name="Ruckert C."/>
        </authorList>
    </citation>
    <scope>NUCLEOTIDE SEQUENCE</scope>
    <source>
        <strain evidence="1">KCTC 32182</strain>
    </source>
</reference>
<evidence type="ECO:0000313" key="2">
    <source>
        <dbReference type="Proteomes" id="UP000645257"/>
    </source>
</evidence>
<dbReference type="RefSeq" id="WP_189536436.1">
    <property type="nucleotide sequence ID" value="NZ_BMYX01000024.1"/>
</dbReference>
<dbReference type="EMBL" id="BMYX01000024">
    <property type="protein sequence ID" value="GGY27271.1"/>
    <property type="molecule type" value="Genomic_DNA"/>
</dbReference>
<dbReference type="AlphaFoldDB" id="A0A918P7D0"/>
<dbReference type="InterPro" id="IPR016755">
    <property type="entry name" value="UCP019302"/>
</dbReference>
<gene>
    <name evidence="1" type="ORF">GCM10011289_33370</name>
</gene>
<name>A0A918P7D0_9NEIS</name>
<reference evidence="1" key="2">
    <citation type="submission" date="2020-09" db="EMBL/GenBank/DDBJ databases">
        <authorList>
            <person name="Sun Q."/>
            <person name="Kim S."/>
        </authorList>
    </citation>
    <scope>NUCLEOTIDE SEQUENCE</scope>
    <source>
        <strain evidence="1">KCTC 32182</strain>
    </source>
</reference>
<keyword evidence="2" id="KW-1185">Reference proteome</keyword>
<dbReference type="Proteomes" id="UP000645257">
    <property type="component" value="Unassembled WGS sequence"/>
</dbReference>
<protein>
    <recommendedName>
        <fullName evidence="3">DUF2322 family protein</fullName>
    </recommendedName>
</protein>